<dbReference type="InterPro" id="IPR011055">
    <property type="entry name" value="Dup_hybrid_motif"/>
</dbReference>
<proteinExistence type="predicted"/>
<gene>
    <name evidence="1" type="ORF">G3570_04565</name>
</gene>
<accession>A0A6M1SXN3</accession>
<evidence type="ECO:0000313" key="1">
    <source>
        <dbReference type="EMBL" id="NGP75894.1"/>
    </source>
</evidence>
<evidence type="ECO:0000313" key="2">
    <source>
        <dbReference type="Proteomes" id="UP000473278"/>
    </source>
</evidence>
<dbReference type="InterPro" id="IPR050570">
    <property type="entry name" value="Cell_wall_metabolism_enzyme"/>
</dbReference>
<sequence length="655" mass="75004">MSVSSTYRSFLFILCVIFPVTLFGQDSQPFSPDGATYIWPTNAGEYLTSTFGETRSAHFHSALDLKTWGKKGYEIYATRDAVLHRIAIGPTGYGKVLYLKHDDGSYSVYAHLLRFEEKIQQIADSIRFRDHRFEIDENVEDMNYRIKQGDVIALSGASGIGPPHLHFELRTPDHRPFNPLLTNLKVEDTIPPEFSNLSVEPLSMESEIEGSNRIFTKRVRKNGGNMYSFGTVDVSGPIGLGVDVFDQADDVYNAYAVYELKMFVDDELVFHSKVDSFSYAETNQMFVDRVYPILNDKRAGYQRLYIADGNTLPFYKTSGNKGKLDLAEGTHSIRIIADDYFGNSSEATLRLRVNPVGEQSRDFSTTAVSSKFDSTELNAENWTWFENWVNIPDNDIQGLTFAELSIDEDPGNYTLYGNRHGMRLKLNPARDIFFRTSAVDHFIARQVTPHHFSIVPSTTDKSFAAFQPETFYDTLSVGLRVKKFRSDSTLVQVYPFNHPIKQGYKLALEIDSVQMTNTKLGLYKYERRREKLSYINTKIQQNYMVAQPEELGSFYILEDNESPELMNPRIIKRVDGQWLIYLTIRDNLSGLDYNRSTFSVNGTKGIAEYEPEDNRLVYYHPEFEPSDENNLKVTVYDMEGNKTEKSYSLPFETEK</sequence>
<dbReference type="AlphaFoldDB" id="A0A6M1SXN3"/>
<dbReference type="Gene3D" id="2.70.70.10">
    <property type="entry name" value="Glucose Permease (Domain IIA)"/>
    <property type="match status" value="1"/>
</dbReference>
<keyword evidence="2" id="KW-1185">Reference proteome</keyword>
<dbReference type="PANTHER" id="PTHR21666:SF285">
    <property type="entry name" value="M23 FAMILY METALLOPEPTIDASE"/>
    <property type="match status" value="1"/>
</dbReference>
<comment type="caution">
    <text evidence="1">The sequence shown here is derived from an EMBL/GenBank/DDBJ whole genome shotgun (WGS) entry which is preliminary data.</text>
</comment>
<reference evidence="1 2" key="1">
    <citation type="submission" date="2020-02" db="EMBL/GenBank/DDBJ databases">
        <title>Balneolaceae bacterium YR4-1, complete genome.</title>
        <authorList>
            <person name="Li Y."/>
            <person name="Wu S."/>
        </authorList>
    </citation>
    <scope>NUCLEOTIDE SEQUENCE [LARGE SCALE GENOMIC DNA]</scope>
    <source>
        <strain evidence="1 2">YR4-1</strain>
    </source>
</reference>
<protein>
    <submittedName>
        <fullName evidence="1">M23 family metallopeptidase</fullName>
    </submittedName>
</protein>
<dbReference type="CDD" id="cd12797">
    <property type="entry name" value="M23_peptidase"/>
    <property type="match status" value="1"/>
</dbReference>
<dbReference type="SUPFAM" id="SSF51261">
    <property type="entry name" value="Duplicated hybrid motif"/>
    <property type="match status" value="1"/>
</dbReference>
<dbReference type="PANTHER" id="PTHR21666">
    <property type="entry name" value="PEPTIDASE-RELATED"/>
    <property type="match status" value="1"/>
</dbReference>
<organism evidence="1 2">
    <name type="scientific">Halalkalibaculum roseum</name>
    <dbReference type="NCBI Taxonomy" id="2709311"/>
    <lineage>
        <taxon>Bacteria</taxon>
        <taxon>Pseudomonadati</taxon>
        <taxon>Balneolota</taxon>
        <taxon>Balneolia</taxon>
        <taxon>Balneolales</taxon>
        <taxon>Balneolaceae</taxon>
        <taxon>Halalkalibaculum</taxon>
    </lineage>
</organism>
<dbReference type="RefSeq" id="WP_165139754.1">
    <property type="nucleotide sequence ID" value="NZ_JAALLT010000002.1"/>
</dbReference>
<dbReference type="Proteomes" id="UP000473278">
    <property type="component" value="Unassembled WGS sequence"/>
</dbReference>
<dbReference type="GO" id="GO:0004222">
    <property type="term" value="F:metalloendopeptidase activity"/>
    <property type="evidence" value="ECO:0007669"/>
    <property type="project" value="TreeGrafter"/>
</dbReference>
<dbReference type="EMBL" id="JAALLT010000002">
    <property type="protein sequence ID" value="NGP75894.1"/>
    <property type="molecule type" value="Genomic_DNA"/>
</dbReference>
<name>A0A6M1SXN3_9BACT</name>